<dbReference type="PROSITE" id="PS51061">
    <property type="entry name" value="R3H"/>
    <property type="match status" value="1"/>
</dbReference>
<name>A0A2H0URI1_9BACT</name>
<evidence type="ECO:0000313" key="2">
    <source>
        <dbReference type="EMBL" id="PIR88385.1"/>
    </source>
</evidence>
<comment type="caution">
    <text evidence="2">The sequence shown here is derived from an EMBL/GenBank/DDBJ whole genome shotgun (WGS) entry which is preliminary data.</text>
</comment>
<dbReference type="Proteomes" id="UP000229615">
    <property type="component" value="Unassembled WGS sequence"/>
</dbReference>
<dbReference type="Gene3D" id="3.30.300.20">
    <property type="match status" value="1"/>
</dbReference>
<dbReference type="EMBL" id="PFBB01000027">
    <property type="protein sequence ID" value="PIR88385.1"/>
    <property type="molecule type" value="Genomic_DNA"/>
</dbReference>
<organism evidence="2 3">
    <name type="scientific">Candidatus Harrisonbacteria bacterium CG10_big_fil_rev_8_21_14_0_10_44_23</name>
    <dbReference type="NCBI Taxonomy" id="1974585"/>
    <lineage>
        <taxon>Bacteria</taxon>
        <taxon>Candidatus Harrisoniibacteriota</taxon>
    </lineage>
</organism>
<gene>
    <name evidence="2" type="ORF">COU09_02525</name>
</gene>
<dbReference type="InterPro" id="IPR015946">
    <property type="entry name" value="KH_dom-like_a/b"/>
</dbReference>
<dbReference type="Gene3D" id="3.30.1370.50">
    <property type="entry name" value="R3H-like domain"/>
    <property type="match status" value="1"/>
</dbReference>
<dbReference type="InterPro" id="IPR039247">
    <property type="entry name" value="KhpB"/>
</dbReference>
<dbReference type="InterPro" id="IPR001374">
    <property type="entry name" value="R3H_dom"/>
</dbReference>
<dbReference type="SUPFAM" id="SSF82708">
    <property type="entry name" value="R3H domain"/>
    <property type="match status" value="1"/>
</dbReference>
<protein>
    <recommendedName>
        <fullName evidence="1">R3H domain-containing protein</fullName>
    </recommendedName>
</protein>
<dbReference type="SMART" id="SM00393">
    <property type="entry name" value="R3H"/>
    <property type="match status" value="1"/>
</dbReference>
<dbReference type="CDD" id="cd02644">
    <property type="entry name" value="R3H_jag"/>
    <property type="match status" value="1"/>
</dbReference>
<dbReference type="InterPro" id="IPR034079">
    <property type="entry name" value="R3H_KhpB"/>
</dbReference>
<accession>A0A2H0URI1</accession>
<sequence>MDKADEKVLEVTKGIVEHLGFRDSSVDFDEESRRISIVVDEDEWFKRWIPDLVKNLKQLINLVAHKETEKNYFIDINNYRKERERLIVELGKAAARKAIAEKKEVQLPAMNSYERRLVHMELSMRPDIKTDSVGEGKERRIVIKPLVEE</sequence>
<dbReference type="GO" id="GO:0003723">
    <property type="term" value="F:RNA binding"/>
    <property type="evidence" value="ECO:0007669"/>
    <property type="project" value="InterPro"/>
</dbReference>
<evidence type="ECO:0000313" key="3">
    <source>
        <dbReference type="Proteomes" id="UP000229615"/>
    </source>
</evidence>
<proteinExistence type="predicted"/>
<dbReference type="InterPro" id="IPR036867">
    <property type="entry name" value="R3H_dom_sf"/>
</dbReference>
<dbReference type="AlphaFoldDB" id="A0A2H0URI1"/>
<dbReference type="PANTHER" id="PTHR35800">
    <property type="entry name" value="PROTEIN JAG"/>
    <property type="match status" value="1"/>
</dbReference>
<feature type="domain" description="R3H" evidence="1">
    <location>
        <begin position="81"/>
        <end position="147"/>
    </location>
</feature>
<evidence type="ECO:0000259" key="1">
    <source>
        <dbReference type="PROSITE" id="PS51061"/>
    </source>
</evidence>
<dbReference type="Pfam" id="PF01424">
    <property type="entry name" value="R3H"/>
    <property type="match status" value="1"/>
</dbReference>
<dbReference type="PANTHER" id="PTHR35800:SF1">
    <property type="entry name" value="RNA-BINDING PROTEIN KHPB"/>
    <property type="match status" value="1"/>
</dbReference>
<reference evidence="3" key="1">
    <citation type="submission" date="2017-09" db="EMBL/GenBank/DDBJ databases">
        <title>Depth-based differentiation of microbial function through sediment-hosted aquifers and enrichment of novel symbionts in the deep terrestrial subsurface.</title>
        <authorList>
            <person name="Probst A.J."/>
            <person name="Ladd B."/>
            <person name="Jarett J.K."/>
            <person name="Geller-Mcgrath D.E."/>
            <person name="Sieber C.M.K."/>
            <person name="Emerson J.B."/>
            <person name="Anantharaman K."/>
            <person name="Thomas B.C."/>
            <person name="Malmstrom R."/>
            <person name="Stieglmeier M."/>
            <person name="Klingl A."/>
            <person name="Woyke T."/>
            <person name="Ryan C.M."/>
            <person name="Banfield J.F."/>
        </authorList>
    </citation>
    <scope>NUCLEOTIDE SEQUENCE [LARGE SCALE GENOMIC DNA]</scope>
</reference>